<dbReference type="GO" id="GO:0008233">
    <property type="term" value="F:peptidase activity"/>
    <property type="evidence" value="ECO:0007669"/>
    <property type="project" value="UniProtKB-KW"/>
</dbReference>
<dbReference type="Pfam" id="PF13365">
    <property type="entry name" value="Trypsin_2"/>
    <property type="match status" value="1"/>
</dbReference>
<comment type="caution">
    <text evidence="2">The sequence shown here is derived from an EMBL/GenBank/DDBJ whole genome shotgun (WGS) entry which is preliminary data.</text>
</comment>
<feature type="region of interest" description="Disordered" evidence="1">
    <location>
        <begin position="242"/>
        <end position="275"/>
    </location>
</feature>
<dbReference type="Gene3D" id="2.40.10.10">
    <property type="entry name" value="Trypsin-like serine proteases"/>
    <property type="match status" value="2"/>
</dbReference>
<dbReference type="GO" id="GO:0006508">
    <property type="term" value="P:proteolysis"/>
    <property type="evidence" value="ECO:0007669"/>
    <property type="project" value="UniProtKB-KW"/>
</dbReference>
<name>A0ABV4Y2Y0_9CYAN</name>
<sequence>MHKRQMGKFFYQLPVVFIGVAVATFLFPSAVAQSDLEGKAKKITIKLLSPSPISKPGSNNFDMAGSGIIIARQKNTKTYYVLTADHVLVAANQDQVVTSDNRKYPIKSIFKLRQDIDLKVLQFNSDRDYTVAEIGNSDPSQLTRGTTIYIAGWSKEKPDSFKFVNGRVTNNSLGTEDNGYTLFYRDAATVNGMSGGPIINDRGQLVGVHGRTGAWEQKGIPIKTFLPIAPPEVARLIQPSTTAVGVTNRPTPTPSPTSRQANTGNVQSPSSNINRETISLNQTISGSLNGNEPINSYTSGRFRDYQLVGVSPGQSIQINVDSAKFDPSLQIINATNNQVIAQNDDRRGGGRNSQLIFTVKEGIQYLIRVTTYYPNGIGNYTLRTTIK</sequence>
<gene>
    <name evidence="2" type="ORF">ACE1CI_35645</name>
</gene>
<dbReference type="SUPFAM" id="SSF50494">
    <property type="entry name" value="Trypsin-like serine proteases"/>
    <property type="match status" value="1"/>
</dbReference>
<evidence type="ECO:0000256" key="1">
    <source>
        <dbReference type="SAM" id="MobiDB-lite"/>
    </source>
</evidence>
<proteinExistence type="predicted"/>
<reference evidence="2 3" key="1">
    <citation type="submission" date="2024-09" db="EMBL/GenBank/DDBJ databases">
        <title>Floridaenema gen nov. (Aerosakkonemataceae, Aerosakkonematales ord. nov., Cyanobacteria) from benthic tropical and subtropical fresh waters, with the description of four new species.</title>
        <authorList>
            <person name="Moretto J.A."/>
            <person name="Berthold D.E."/>
            <person name="Lefler F.W."/>
            <person name="Huang I.-S."/>
            <person name="Laughinghouse H. IV."/>
        </authorList>
    </citation>
    <scope>NUCLEOTIDE SEQUENCE [LARGE SCALE GENOMIC DNA]</scope>
    <source>
        <strain evidence="2 3">BLCC-F50</strain>
    </source>
</reference>
<keyword evidence="2" id="KW-0645">Protease</keyword>
<evidence type="ECO:0000313" key="2">
    <source>
        <dbReference type="EMBL" id="MFB2898282.1"/>
    </source>
</evidence>
<dbReference type="InterPro" id="IPR043504">
    <property type="entry name" value="Peptidase_S1_PA_chymotrypsin"/>
</dbReference>
<feature type="compositionally biased region" description="Polar residues" evidence="1">
    <location>
        <begin position="260"/>
        <end position="275"/>
    </location>
</feature>
<keyword evidence="2" id="KW-0378">Hydrolase</keyword>
<organism evidence="2 3">
    <name type="scientific">Floridaenema flaviceps BLCC-F50</name>
    <dbReference type="NCBI Taxonomy" id="3153642"/>
    <lineage>
        <taxon>Bacteria</taxon>
        <taxon>Bacillati</taxon>
        <taxon>Cyanobacteriota</taxon>
        <taxon>Cyanophyceae</taxon>
        <taxon>Oscillatoriophycideae</taxon>
        <taxon>Aerosakkonematales</taxon>
        <taxon>Aerosakkonemataceae</taxon>
        <taxon>Floridanema</taxon>
        <taxon>Floridanema flaviceps</taxon>
    </lineage>
</organism>
<accession>A0ABV4Y2Y0</accession>
<dbReference type="EMBL" id="JBHFNR010000286">
    <property type="protein sequence ID" value="MFB2898282.1"/>
    <property type="molecule type" value="Genomic_DNA"/>
</dbReference>
<keyword evidence="3" id="KW-1185">Reference proteome</keyword>
<evidence type="ECO:0000313" key="3">
    <source>
        <dbReference type="Proteomes" id="UP001576784"/>
    </source>
</evidence>
<protein>
    <submittedName>
        <fullName evidence="2">Serine protease</fullName>
    </submittedName>
</protein>
<dbReference type="InterPro" id="IPR009003">
    <property type="entry name" value="Peptidase_S1_PA"/>
</dbReference>
<dbReference type="RefSeq" id="WP_413267883.1">
    <property type="nucleotide sequence ID" value="NZ_JBHFNR010000286.1"/>
</dbReference>
<dbReference type="Proteomes" id="UP001576784">
    <property type="component" value="Unassembled WGS sequence"/>
</dbReference>
<dbReference type="Gene3D" id="2.60.120.380">
    <property type="match status" value="1"/>
</dbReference>